<evidence type="ECO:0000256" key="2">
    <source>
        <dbReference type="SAM" id="Phobius"/>
    </source>
</evidence>
<keyword evidence="2" id="KW-0472">Membrane</keyword>
<feature type="compositionally biased region" description="Basic residues" evidence="1">
    <location>
        <begin position="107"/>
        <end position="118"/>
    </location>
</feature>
<feature type="compositionally biased region" description="Basic and acidic residues" evidence="1">
    <location>
        <begin position="119"/>
        <end position="130"/>
    </location>
</feature>
<feature type="transmembrane region" description="Helical" evidence="2">
    <location>
        <begin position="32"/>
        <end position="60"/>
    </location>
</feature>
<feature type="compositionally biased region" description="Basic residues" evidence="1">
    <location>
        <begin position="131"/>
        <end position="143"/>
    </location>
</feature>
<feature type="compositionally biased region" description="Basic residues" evidence="1">
    <location>
        <begin position="84"/>
        <end position="97"/>
    </location>
</feature>
<keyword evidence="2" id="KW-1133">Transmembrane helix</keyword>
<gene>
    <name evidence="3" type="ORF">CTOB1V02_LOCUS8048</name>
</gene>
<proteinExistence type="predicted"/>
<name>A0A7R8ZSD3_9CRUS</name>
<feature type="region of interest" description="Disordered" evidence="1">
    <location>
        <begin position="68"/>
        <end position="156"/>
    </location>
</feature>
<evidence type="ECO:0000256" key="1">
    <source>
        <dbReference type="SAM" id="MobiDB-lite"/>
    </source>
</evidence>
<dbReference type="AlphaFoldDB" id="A0A7R8ZSD3"/>
<dbReference type="EMBL" id="OB662523">
    <property type="protein sequence ID" value="CAD7230186.1"/>
    <property type="molecule type" value="Genomic_DNA"/>
</dbReference>
<keyword evidence="2" id="KW-0812">Transmembrane</keyword>
<protein>
    <submittedName>
        <fullName evidence="3">Uncharacterized protein</fullName>
    </submittedName>
</protein>
<sequence length="156" mass="16234">MSDSSEDGIGKKESFSPGNLGNEFNAIEWSGIQLAITIVIMALAYSYFSYAGFLGCLFLLRKPDIIDTTGGEAAPPPKTEKAGKSKAGKSKTSKSKASKSAAGSKASKSKASKSKASKSKADKSKADKSKASKSKASKSKAGKGKAGMIKEKKKKK</sequence>
<organism evidence="3">
    <name type="scientific">Cyprideis torosa</name>
    <dbReference type="NCBI Taxonomy" id="163714"/>
    <lineage>
        <taxon>Eukaryota</taxon>
        <taxon>Metazoa</taxon>
        <taxon>Ecdysozoa</taxon>
        <taxon>Arthropoda</taxon>
        <taxon>Crustacea</taxon>
        <taxon>Oligostraca</taxon>
        <taxon>Ostracoda</taxon>
        <taxon>Podocopa</taxon>
        <taxon>Podocopida</taxon>
        <taxon>Cytherocopina</taxon>
        <taxon>Cytheroidea</taxon>
        <taxon>Cytherideidae</taxon>
        <taxon>Cyprideis</taxon>
    </lineage>
</organism>
<accession>A0A7R8ZSD3</accession>
<reference evidence="3" key="1">
    <citation type="submission" date="2020-11" db="EMBL/GenBank/DDBJ databases">
        <authorList>
            <person name="Tran Van P."/>
        </authorList>
    </citation>
    <scope>NUCLEOTIDE SEQUENCE</scope>
</reference>
<evidence type="ECO:0000313" key="3">
    <source>
        <dbReference type="EMBL" id="CAD7230186.1"/>
    </source>
</evidence>